<feature type="compositionally biased region" description="Low complexity" evidence="6">
    <location>
        <begin position="470"/>
        <end position="498"/>
    </location>
</feature>
<dbReference type="InterPro" id="IPR041916">
    <property type="entry name" value="Anti_sigma_zinc_sf"/>
</dbReference>
<evidence type="ECO:0000313" key="10">
    <source>
        <dbReference type="Proteomes" id="UP001551482"/>
    </source>
</evidence>
<dbReference type="InterPro" id="IPR013325">
    <property type="entry name" value="RNA_pol_sigma_r2"/>
</dbReference>
<evidence type="ECO:0000313" key="9">
    <source>
        <dbReference type="EMBL" id="MEU8134682.1"/>
    </source>
</evidence>
<dbReference type="Gene3D" id="1.10.10.10">
    <property type="entry name" value="Winged helix-like DNA-binding domain superfamily/Winged helix DNA-binding domain"/>
    <property type="match status" value="1"/>
</dbReference>
<dbReference type="Pfam" id="PF04542">
    <property type="entry name" value="Sigma70_r2"/>
    <property type="match status" value="1"/>
</dbReference>
<dbReference type="EMBL" id="JBEZFP010000030">
    <property type="protein sequence ID" value="MEU8134682.1"/>
    <property type="molecule type" value="Genomic_DNA"/>
</dbReference>
<dbReference type="PANTHER" id="PTHR43133">
    <property type="entry name" value="RNA POLYMERASE ECF-TYPE SIGMA FACTO"/>
    <property type="match status" value="1"/>
</dbReference>
<feature type="region of interest" description="Disordered" evidence="6">
    <location>
        <begin position="1"/>
        <end position="27"/>
    </location>
</feature>
<dbReference type="InterPro" id="IPR036388">
    <property type="entry name" value="WH-like_DNA-bd_sf"/>
</dbReference>
<keyword evidence="3" id="KW-0731">Sigma factor</keyword>
<dbReference type="Gene3D" id="1.10.1740.10">
    <property type="match status" value="1"/>
</dbReference>
<evidence type="ECO:0000259" key="7">
    <source>
        <dbReference type="Pfam" id="PF04542"/>
    </source>
</evidence>
<name>A0ABV3DGY1_9ACTN</name>
<sequence>MDGETNRTAAEHPASDAELAQRARGGGPDADAAFAVLHNRHHGAALRHARRLEPDADAAEDLVSDAFVEVLAQLRRGGGPRESFRAYLCTTMRHSHADRTRARRTVVPTDEATLDTLGGSAPRTEDALPDLLMVKQAFGSLPDRWQAILWHTEVEGEKPRHIARLLGMTPNAVSQLAVRAREGLSEAFLKAHIGRLPERCRTHGERLGGYVRGTLRIRDRRAVDDHLADCPTCTRLCAELAATNAHLRVLLLPAILGGTAATALSAEALAGGAAVAGTASAAGAGSTGAGTAGAGAVGTGTAAGSGTVGAGPAGAGPAGSSVGASAGPGLGPAPAAPAPGGPPAGTGLPKALGKAGTSVARKAVFGSMVAAAAAAVIAVAAIVPDGSGPAKTPEKRADLIAEPAVPVPPPGPTQPAAQSPPNATTTAADPGAPPKQPPDPASSGRPDPTRPDPTRPGAATPPALPPPGDTAPSTTPTTEGPATGAPATAPATSPAPTTTAPPSPTLTTGSTAQPTTRLPTQPTGPTTPPGPVAAMAVDDSATARAGGSVSLNLLANDRGDGLRIIGSPVAWGLYGRITCDRVSGACTYTTWTPLLTGTDVFRYTIRDSQGQYATATIRITVVPAGRP</sequence>
<keyword evidence="4" id="KW-0238">DNA-binding</keyword>
<dbReference type="InterPro" id="IPR027383">
    <property type="entry name" value="Znf_put"/>
</dbReference>
<dbReference type="InterPro" id="IPR013324">
    <property type="entry name" value="RNA_pol_sigma_r3/r4-like"/>
</dbReference>
<organism evidence="9 10">
    <name type="scientific">Streptodolium elevatio</name>
    <dbReference type="NCBI Taxonomy" id="3157996"/>
    <lineage>
        <taxon>Bacteria</taxon>
        <taxon>Bacillati</taxon>
        <taxon>Actinomycetota</taxon>
        <taxon>Actinomycetes</taxon>
        <taxon>Kitasatosporales</taxon>
        <taxon>Streptomycetaceae</taxon>
        <taxon>Streptodolium</taxon>
    </lineage>
</organism>
<feature type="region of interest" description="Disordered" evidence="6">
    <location>
        <begin position="402"/>
        <end position="532"/>
    </location>
</feature>
<protein>
    <submittedName>
        <fullName evidence="9">Sigma-70 family RNA polymerase sigma factor</fullName>
    </submittedName>
</protein>
<dbReference type="InterPro" id="IPR039425">
    <property type="entry name" value="RNA_pol_sigma-70-like"/>
</dbReference>
<feature type="compositionally biased region" description="Low complexity" evidence="6">
    <location>
        <begin position="505"/>
        <end position="524"/>
    </location>
</feature>
<dbReference type="Gene3D" id="1.10.10.1320">
    <property type="entry name" value="Anti-sigma factor, zinc-finger domain"/>
    <property type="match status" value="1"/>
</dbReference>
<feature type="compositionally biased region" description="Pro residues" evidence="6">
    <location>
        <begin position="431"/>
        <end position="440"/>
    </location>
</feature>
<keyword evidence="5" id="KW-0804">Transcription</keyword>
<feature type="compositionally biased region" description="Low complexity" evidence="6">
    <location>
        <begin position="414"/>
        <end position="430"/>
    </location>
</feature>
<dbReference type="SUPFAM" id="SSF88946">
    <property type="entry name" value="Sigma2 domain of RNA polymerase sigma factors"/>
    <property type="match status" value="1"/>
</dbReference>
<feature type="domain" description="RNA polymerase sigma-70 region 2" evidence="7">
    <location>
        <begin position="38"/>
        <end position="104"/>
    </location>
</feature>
<feature type="domain" description="Putative zinc-finger" evidence="8">
    <location>
        <begin position="200"/>
        <end position="233"/>
    </location>
</feature>
<accession>A0ABV3DGY1</accession>
<gene>
    <name evidence="9" type="ORF">AB0C36_14345</name>
</gene>
<evidence type="ECO:0000256" key="6">
    <source>
        <dbReference type="SAM" id="MobiDB-lite"/>
    </source>
</evidence>
<evidence type="ECO:0000256" key="5">
    <source>
        <dbReference type="ARBA" id="ARBA00023163"/>
    </source>
</evidence>
<dbReference type="InterPro" id="IPR014284">
    <property type="entry name" value="RNA_pol_sigma-70_dom"/>
</dbReference>
<evidence type="ECO:0000256" key="3">
    <source>
        <dbReference type="ARBA" id="ARBA00023082"/>
    </source>
</evidence>
<dbReference type="NCBIfam" id="TIGR02937">
    <property type="entry name" value="sigma70-ECF"/>
    <property type="match status" value="1"/>
</dbReference>
<feature type="compositionally biased region" description="Low complexity" evidence="6">
    <location>
        <begin position="318"/>
        <end position="327"/>
    </location>
</feature>
<evidence type="ECO:0000256" key="1">
    <source>
        <dbReference type="ARBA" id="ARBA00010641"/>
    </source>
</evidence>
<evidence type="ECO:0000256" key="2">
    <source>
        <dbReference type="ARBA" id="ARBA00023015"/>
    </source>
</evidence>
<proteinExistence type="inferred from homology"/>
<evidence type="ECO:0000259" key="8">
    <source>
        <dbReference type="Pfam" id="PF13490"/>
    </source>
</evidence>
<dbReference type="Proteomes" id="UP001551482">
    <property type="component" value="Unassembled WGS sequence"/>
</dbReference>
<comment type="similarity">
    <text evidence="1">Belongs to the sigma-70 factor family. ECF subfamily.</text>
</comment>
<reference evidence="9 10" key="1">
    <citation type="submission" date="2024-06" db="EMBL/GenBank/DDBJ databases">
        <title>The Natural Products Discovery Center: Release of the First 8490 Sequenced Strains for Exploring Actinobacteria Biosynthetic Diversity.</title>
        <authorList>
            <person name="Kalkreuter E."/>
            <person name="Kautsar S.A."/>
            <person name="Yang D."/>
            <person name="Bader C.D."/>
            <person name="Teijaro C.N."/>
            <person name="Fluegel L."/>
            <person name="Davis C.M."/>
            <person name="Simpson J.R."/>
            <person name="Lauterbach L."/>
            <person name="Steele A.D."/>
            <person name="Gui C."/>
            <person name="Meng S."/>
            <person name="Li G."/>
            <person name="Viehrig K."/>
            <person name="Ye F."/>
            <person name="Su P."/>
            <person name="Kiefer A.F."/>
            <person name="Nichols A."/>
            <person name="Cepeda A.J."/>
            <person name="Yan W."/>
            <person name="Fan B."/>
            <person name="Jiang Y."/>
            <person name="Adhikari A."/>
            <person name="Zheng C.-J."/>
            <person name="Schuster L."/>
            <person name="Cowan T.M."/>
            <person name="Smanski M.J."/>
            <person name="Chevrette M.G."/>
            <person name="De Carvalho L.P.S."/>
            <person name="Shen B."/>
        </authorList>
    </citation>
    <scope>NUCLEOTIDE SEQUENCE [LARGE SCALE GENOMIC DNA]</scope>
    <source>
        <strain evidence="9 10">NPDC048946</strain>
    </source>
</reference>
<keyword evidence="2" id="KW-0805">Transcription regulation</keyword>
<evidence type="ECO:0000256" key="4">
    <source>
        <dbReference type="ARBA" id="ARBA00023125"/>
    </source>
</evidence>
<comment type="caution">
    <text evidence="9">The sequence shown here is derived from an EMBL/GenBank/DDBJ whole genome shotgun (WGS) entry which is preliminary data.</text>
</comment>
<dbReference type="InterPro" id="IPR007627">
    <property type="entry name" value="RNA_pol_sigma70_r2"/>
</dbReference>
<dbReference type="Pfam" id="PF13490">
    <property type="entry name" value="zf-HC2"/>
    <property type="match status" value="1"/>
</dbReference>
<dbReference type="RefSeq" id="WP_358353551.1">
    <property type="nucleotide sequence ID" value="NZ_JBEZFP010000030.1"/>
</dbReference>
<dbReference type="Pfam" id="PF17963">
    <property type="entry name" value="Big_9"/>
    <property type="match status" value="1"/>
</dbReference>
<dbReference type="SUPFAM" id="SSF88659">
    <property type="entry name" value="Sigma3 and sigma4 domains of RNA polymerase sigma factors"/>
    <property type="match status" value="1"/>
</dbReference>
<dbReference type="PANTHER" id="PTHR43133:SF8">
    <property type="entry name" value="RNA POLYMERASE SIGMA FACTOR HI_1459-RELATED"/>
    <property type="match status" value="1"/>
</dbReference>
<keyword evidence="10" id="KW-1185">Reference proteome</keyword>
<feature type="region of interest" description="Disordered" evidence="6">
    <location>
        <begin position="311"/>
        <end position="352"/>
    </location>
</feature>
<feature type="compositionally biased region" description="Basic and acidic residues" evidence="6">
    <location>
        <begin position="9"/>
        <end position="21"/>
    </location>
</feature>